<organism evidence="8 9">
    <name type="scientific">Flavobacterium alkalisoli</name>
    <dbReference type="NCBI Taxonomy" id="2602769"/>
    <lineage>
        <taxon>Bacteria</taxon>
        <taxon>Pseudomonadati</taxon>
        <taxon>Bacteroidota</taxon>
        <taxon>Flavobacteriia</taxon>
        <taxon>Flavobacteriales</taxon>
        <taxon>Flavobacteriaceae</taxon>
        <taxon>Flavobacterium</taxon>
    </lineage>
</organism>
<dbReference type="InterPro" id="IPR003447">
    <property type="entry name" value="FEMABX"/>
</dbReference>
<proteinExistence type="inferred from homology"/>
<keyword evidence="4" id="KW-0573">Peptidoglycan synthesis</keyword>
<dbReference type="InterPro" id="IPR050644">
    <property type="entry name" value="PG_Glycine_Bridge_Synth"/>
</dbReference>
<dbReference type="GO" id="GO:0071555">
    <property type="term" value="P:cell wall organization"/>
    <property type="evidence" value="ECO:0007669"/>
    <property type="project" value="UniProtKB-KW"/>
</dbReference>
<sequence length="344" mass="39989">MNSFSVIEVNDAKWSEIIKRSFKYDFYHTQSYNLLETEHRPILCVSYFNDEFIALPLVVRKIPESDLFDCTSVYGYCGPISSVDFNNVSNDGIINFTDQLNDYFKKNNIVTVFSRLHPLIEGESVLNNLGNIYDINSTVAVDLRISPDEQRKQYRKSNKSELNQLRRKDFVIEEARSEKEIDEFISIYNETMDRVNASPNYYFNRNYYLSFLNNKCFKSKLLLAKKGGEIAAGAIFTISDKIMQYHLAGTKSEFIRYTPMKLVLDEARLLANDLNLEFLHLGGGVGGSDEDSLFRFKSGFSQLRFNFKVWKYVVDEDNYNKLVEIKFSSEVPETDFFPIYRLNS</sequence>
<keyword evidence="5" id="KW-0012">Acyltransferase</keyword>
<keyword evidence="3" id="KW-0133">Cell shape</keyword>
<evidence type="ECO:0000256" key="3">
    <source>
        <dbReference type="ARBA" id="ARBA00022960"/>
    </source>
</evidence>
<dbReference type="AlphaFoldDB" id="A0A5B9FTS2"/>
<dbReference type="GO" id="GO:0008360">
    <property type="term" value="P:regulation of cell shape"/>
    <property type="evidence" value="ECO:0007669"/>
    <property type="project" value="UniProtKB-KW"/>
</dbReference>
<keyword evidence="6" id="KW-0961">Cell wall biogenesis/degradation</keyword>
<keyword evidence="9" id="KW-1185">Reference proteome</keyword>
<dbReference type="EMBL" id="CP042831">
    <property type="protein sequence ID" value="QEE49466.1"/>
    <property type="molecule type" value="Genomic_DNA"/>
</dbReference>
<dbReference type="InterPro" id="IPR016181">
    <property type="entry name" value="Acyl_CoA_acyltransferase"/>
</dbReference>
<evidence type="ECO:0000256" key="2">
    <source>
        <dbReference type="ARBA" id="ARBA00022679"/>
    </source>
</evidence>
<evidence type="ECO:0000313" key="8">
    <source>
        <dbReference type="EMBL" id="QEE49466.1"/>
    </source>
</evidence>
<evidence type="ECO:0000256" key="6">
    <source>
        <dbReference type="ARBA" id="ARBA00023316"/>
    </source>
</evidence>
<dbReference type="OrthoDB" id="9785911at2"/>
<feature type="domain" description="BioF2-like acetyltransferase" evidence="7">
    <location>
        <begin position="153"/>
        <end position="284"/>
    </location>
</feature>
<dbReference type="InterPro" id="IPR038740">
    <property type="entry name" value="BioF2-like_GNAT_dom"/>
</dbReference>
<comment type="similarity">
    <text evidence="1">Belongs to the FemABX family.</text>
</comment>
<protein>
    <submittedName>
        <fullName evidence="8">GNAT family N-acetyltransferase</fullName>
    </submittedName>
</protein>
<dbReference type="RefSeq" id="WP_147582979.1">
    <property type="nucleotide sequence ID" value="NZ_CP042831.1"/>
</dbReference>
<evidence type="ECO:0000256" key="1">
    <source>
        <dbReference type="ARBA" id="ARBA00009943"/>
    </source>
</evidence>
<reference evidence="8 9" key="1">
    <citation type="submission" date="2019-08" db="EMBL/GenBank/DDBJ databases">
        <title>Flavobacterium alkalisoli sp. nov., isolated from rhizosphere soil of Suaeda salsa.</title>
        <authorList>
            <person name="Sun J.-Q."/>
            <person name="Xu L."/>
        </authorList>
    </citation>
    <scope>NUCLEOTIDE SEQUENCE [LARGE SCALE GENOMIC DNA]</scope>
    <source>
        <strain evidence="8 9">XS-5</strain>
    </source>
</reference>
<dbReference type="PROSITE" id="PS51191">
    <property type="entry name" value="FEMABX"/>
    <property type="match status" value="1"/>
</dbReference>
<dbReference type="SUPFAM" id="SSF55729">
    <property type="entry name" value="Acyl-CoA N-acyltransferases (Nat)"/>
    <property type="match status" value="1"/>
</dbReference>
<dbReference type="GO" id="GO:0009252">
    <property type="term" value="P:peptidoglycan biosynthetic process"/>
    <property type="evidence" value="ECO:0007669"/>
    <property type="project" value="UniProtKB-KW"/>
</dbReference>
<name>A0A5B9FTS2_9FLAO</name>
<gene>
    <name evidence="8" type="ORF">FUA48_07680</name>
</gene>
<dbReference type="Gene3D" id="3.40.630.30">
    <property type="match status" value="1"/>
</dbReference>
<dbReference type="PANTHER" id="PTHR36174:SF1">
    <property type="entry name" value="LIPID II:GLYCINE GLYCYLTRANSFERASE"/>
    <property type="match status" value="1"/>
</dbReference>
<dbReference type="KEGG" id="fak:FUA48_07680"/>
<keyword evidence="2 8" id="KW-0808">Transferase</keyword>
<evidence type="ECO:0000313" key="9">
    <source>
        <dbReference type="Proteomes" id="UP000321222"/>
    </source>
</evidence>
<dbReference type="GO" id="GO:0016755">
    <property type="term" value="F:aminoacyltransferase activity"/>
    <property type="evidence" value="ECO:0007669"/>
    <property type="project" value="InterPro"/>
</dbReference>
<dbReference type="Pfam" id="PF13480">
    <property type="entry name" value="Acetyltransf_6"/>
    <property type="match status" value="1"/>
</dbReference>
<dbReference type="PANTHER" id="PTHR36174">
    <property type="entry name" value="LIPID II:GLYCINE GLYCYLTRANSFERASE"/>
    <property type="match status" value="1"/>
</dbReference>
<dbReference type="Proteomes" id="UP000321222">
    <property type="component" value="Chromosome"/>
</dbReference>
<evidence type="ECO:0000259" key="7">
    <source>
        <dbReference type="Pfam" id="PF13480"/>
    </source>
</evidence>
<evidence type="ECO:0000256" key="5">
    <source>
        <dbReference type="ARBA" id="ARBA00023315"/>
    </source>
</evidence>
<evidence type="ECO:0000256" key="4">
    <source>
        <dbReference type="ARBA" id="ARBA00022984"/>
    </source>
</evidence>
<accession>A0A5B9FTS2</accession>